<feature type="chain" id="PRO_5012813709" evidence="1">
    <location>
        <begin position="16"/>
        <end position="96"/>
    </location>
</feature>
<accession>A0A061EJK4</accession>
<organism evidence="2 3">
    <name type="scientific">Theobroma cacao</name>
    <name type="common">Cacao</name>
    <name type="synonym">Cocoa</name>
    <dbReference type="NCBI Taxonomy" id="3641"/>
    <lineage>
        <taxon>Eukaryota</taxon>
        <taxon>Viridiplantae</taxon>
        <taxon>Streptophyta</taxon>
        <taxon>Embryophyta</taxon>
        <taxon>Tracheophyta</taxon>
        <taxon>Spermatophyta</taxon>
        <taxon>Magnoliopsida</taxon>
        <taxon>eudicotyledons</taxon>
        <taxon>Gunneridae</taxon>
        <taxon>Pentapetalae</taxon>
        <taxon>rosids</taxon>
        <taxon>malvids</taxon>
        <taxon>Malvales</taxon>
        <taxon>Malvaceae</taxon>
        <taxon>Byttnerioideae</taxon>
        <taxon>Theobroma</taxon>
    </lineage>
</organism>
<name>A0A061EJK4_THECC</name>
<dbReference type="EMBL" id="CM001882">
    <property type="protein sequence ID" value="EOY04582.1"/>
    <property type="molecule type" value="Genomic_DNA"/>
</dbReference>
<reference evidence="2 3" key="1">
    <citation type="journal article" date="2013" name="Genome Biol.">
        <title>The genome sequence of the most widely cultivated cacao type and its use to identify candidate genes regulating pod color.</title>
        <authorList>
            <person name="Motamayor J.C."/>
            <person name="Mockaitis K."/>
            <person name="Schmutz J."/>
            <person name="Haiminen N."/>
            <person name="Iii D.L."/>
            <person name="Cornejo O."/>
            <person name="Findley S.D."/>
            <person name="Zheng P."/>
            <person name="Utro F."/>
            <person name="Royaert S."/>
            <person name="Saski C."/>
            <person name="Jenkins J."/>
            <person name="Podicheti R."/>
            <person name="Zhao M."/>
            <person name="Scheffler B.E."/>
            <person name="Stack J.C."/>
            <person name="Feltus F.A."/>
            <person name="Mustiga G.M."/>
            <person name="Amores F."/>
            <person name="Phillips W."/>
            <person name="Marelli J.P."/>
            <person name="May G.D."/>
            <person name="Shapiro H."/>
            <person name="Ma J."/>
            <person name="Bustamante C.D."/>
            <person name="Schnell R.J."/>
            <person name="Main D."/>
            <person name="Gilbert D."/>
            <person name="Parida L."/>
            <person name="Kuhn D.N."/>
        </authorList>
    </citation>
    <scope>NUCLEOTIDE SEQUENCE [LARGE SCALE GENOMIC DNA]</scope>
    <source>
        <strain evidence="3">cv. Matina 1-6</strain>
    </source>
</reference>
<keyword evidence="1" id="KW-0732">Signal</keyword>
<evidence type="ECO:0000313" key="3">
    <source>
        <dbReference type="Proteomes" id="UP000026915"/>
    </source>
</evidence>
<evidence type="ECO:0000313" key="2">
    <source>
        <dbReference type="EMBL" id="EOY04582.1"/>
    </source>
</evidence>
<dbReference type="Proteomes" id="UP000026915">
    <property type="component" value="Chromosome 4"/>
</dbReference>
<proteinExistence type="predicted"/>
<gene>
    <name evidence="2" type="ORF">TCM_019810</name>
</gene>
<feature type="signal peptide" evidence="1">
    <location>
        <begin position="1"/>
        <end position="15"/>
    </location>
</feature>
<dbReference type="InParanoid" id="A0A061EJK4"/>
<dbReference type="Gramene" id="EOY04582">
    <property type="protein sequence ID" value="EOY04582"/>
    <property type="gene ID" value="TCM_019810"/>
</dbReference>
<dbReference type="HOGENOM" id="CLU_2363867_0_0_1"/>
<dbReference type="AlphaFoldDB" id="A0A061EJK4"/>
<keyword evidence="3" id="KW-1185">Reference proteome</keyword>
<sequence length="96" mass="11390">MHVIIFFFFCPLMRTNVKLQVSNNTWQVKMANHPEYARLLSRRRKFSLQEEDVRLNLSGYHLQKQRQRDAAQWPYKSIFTIEIPPTSHLASLVSAD</sequence>
<evidence type="ECO:0000256" key="1">
    <source>
        <dbReference type="SAM" id="SignalP"/>
    </source>
</evidence>
<protein>
    <submittedName>
        <fullName evidence="2">Uncharacterized protein</fullName>
    </submittedName>
</protein>